<dbReference type="PANTHER" id="PTHR38342:SF1">
    <property type="entry name" value="SLR5037 PROTEIN"/>
    <property type="match status" value="1"/>
</dbReference>
<comment type="caution">
    <text evidence="2">The sequence shown here is derived from an EMBL/GenBank/DDBJ whole genome shotgun (WGS) entry which is preliminary data.</text>
</comment>
<evidence type="ECO:0000313" key="3">
    <source>
        <dbReference type="Proteomes" id="UP000240509"/>
    </source>
</evidence>
<dbReference type="Proteomes" id="UP000240509">
    <property type="component" value="Unassembled WGS sequence"/>
</dbReference>
<protein>
    <recommendedName>
        <fullName evidence="1">DUF302 domain-containing protein</fullName>
    </recommendedName>
</protein>
<accession>A0A2T4U9Z2</accession>
<organism evidence="2 3">
    <name type="scientific">Alkalicoccus saliphilus</name>
    <dbReference type="NCBI Taxonomy" id="200989"/>
    <lineage>
        <taxon>Bacteria</taxon>
        <taxon>Bacillati</taxon>
        <taxon>Bacillota</taxon>
        <taxon>Bacilli</taxon>
        <taxon>Bacillales</taxon>
        <taxon>Bacillaceae</taxon>
        <taxon>Alkalicoccus</taxon>
    </lineage>
</organism>
<dbReference type="InterPro" id="IPR005180">
    <property type="entry name" value="DUF302"/>
</dbReference>
<dbReference type="Pfam" id="PF03625">
    <property type="entry name" value="DUF302"/>
    <property type="match status" value="1"/>
</dbReference>
<evidence type="ECO:0000313" key="2">
    <source>
        <dbReference type="EMBL" id="PTL40199.1"/>
    </source>
</evidence>
<sequence length="128" mass="14503">MFHTTVNSPYSVEETVEKLGEAFQKQEFGVLWDFDAKGKLDEKGVGLDNKFRILEVCSPKIAKEVLEETMLAGYFLPCKVVVYEENGETKAGMPNPTKLMEFVDNDKVMKVAENVEERMETAMNEAVK</sequence>
<dbReference type="PANTHER" id="PTHR38342">
    <property type="entry name" value="SLR5037 PROTEIN"/>
    <property type="match status" value="1"/>
</dbReference>
<dbReference type="InterPro" id="IPR016796">
    <property type="entry name" value="UCP021774"/>
</dbReference>
<evidence type="ECO:0000259" key="1">
    <source>
        <dbReference type="Pfam" id="PF03625"/>
    </source>
</evidence>
<dbReference type="SUPFAM" id="SSF103247">
    <property type="entry name" value="TT1751-like"/>
    <property type="match status" value="1"/>
</dbReference>
<proteinExistence type="predicted"/>
<dbReference type="OrthoDB" id="9791067at2"/>
<dbReference type="InterPro" id="IPR035923">
    <property type="entry name" value="TT1751-like_sf"/>
</dbReference>
<keyword evidence="3" id="KW-1185">Reference proteome</keyword>
<reference evidence="2 3" key="1">
    <citation type="submission" date="2018-03" db="EMBL/GenBank/DDBJ databases">
        <title>Alkalicoccus saliphilus sp. nov., isolated from a mineral pool.</title>
        <authorList>
            <person name="Zhao B."/>
        </authorList>
    </citation>
    <scope>NUCLEOTIDE SEQUENCE [LARGE SCALE GENOMIC DNA]</scope>
    <source>
        <strain evidence="2 3">6AG</strain>
    </source>
</reference>
<dbReference type="AlphaFoldDB" id="A0A2T4U9Z2"/>
<dbReference type="Gene3D" id="3.30.310.70">
    <property type="entry name" value="TT1751-like domain"/>
    <property type="match status" value="1"/>
</dbReference>
<dbReference type="RefSeq" id="WP_107583377.1">
    <property type="nucleotide sequence ID" value="NZ_PZJJ01000002.1"/>
</dbReference>
<gene>
    <name evidence="2" type="ORF">C6Y45_02125</name>
</gene>
<feature type="domain" description="DUF302" evidence="1">
    <location>
        <begin position="35"/>
        <end position="96"/>
    </location>
</feature>
<name>A0A2T4U9Z2_9BACI</name>
<dbReference type="EMBL" id="PZJJ01000002">
    <property type="protein sequence ID" value="PTL40199.1"/>
    <property type="molecule type" value="Genomic_DNA"/>
</dbReference>
<dbReference type="PIRSF" id="PIRSF021774">
    <property type="entry name" value="UCP021774"/>
    <property type="match status" value="1"/>
</dbReference>
<dbReference type="CDD" id="cd14797">
    <property type="entry name" value="DUF302"/>
    <property type="match status" value="1"/>
</dbReference>